<dbReference type="NCBIfam" id="NF033748">
    <property type="entry name" value="class_F_sortase"/>
    <property type="match status" value="1"/>
</dbReference>
<dbReference type="Gene3D" id="2.40.260.10">
    <property type="entry name" value="Sortase"/>
    <property type="match status" value="1"/>
</dbReference>
<dbReference type="RefSeq" id="WP_211303102.1">
    <property type="nucleotide sequence ID" value="NZ_PVZC01000008.1"/>
</dbReference>
<evidence type="ECO:0000256" key="2">
    <source>
        <dbReference type="SAM" id="MobiDB-lite"/>
    </source>
</evidence>
<keyword evidence="4" id="KW-1185">Reference proteome</keyword>
<gene>
    <name evidence="3" type="ORF">CLV72_108169</name>
</gene>
<dbReference type="AlphaFoldDB" id="A0A2T0PX93"/>
<evidence type="ECO:0000313" key="3">
    <source>
        <dbReference type="EMBL" id="PRX96163.1"/>
    </source>
</evidence>
<dbReference type="InterPro" id="IPR005754">
    <property type="entry name" value="Sortase"/>
</dbReference>
<dbReference type="Proteomes" id="UP000237846">
    <property type="component" value="Unassembled WGS sequence"/>
</dbReference>
<dbReference type="InterPro" id="IPR023365">
    <property type="entry name" value="Sortase_dom-sf"/>
</dbReference>
<dbReference type="InterPro" id="IPR042001">
    <property type="entry name" value="Sortase_F"/>
</dbReference>
<dbReference type="Pfam" id="PF04203">
    <property type="entry name" value="Sortase"/>
    <property type="match status" value="1"/>
</dbReference>
<dbReference type="EMBL" id="PVZC01000008">
    <property type="protein sequence ID" value="PRX96163.1"/>
    <property type="molecule type" value="Genomic_DNA"/>
</dbReference>
<dbReference type="SUPFAM" id="SSF63817">
    <property type="entry name" value="Sortase"/>
    <property type="match status" value="1"/>
</dbReference>
<comment type="caution">
    <text evidence="3">The sequence shown here is derived from an EMBL/GenBank/DDBJ whole genome shotgun (WGS) entry which is preliminary data.</text>
</comment>
<dbReference type="GO" id="GO:0016787">
    <property type="term" value="F:hydrolase activity"/>
    <property type="evidence" value="ECO:0007669"/>
    <property type="project" value="UniProtKB-KW"/>
</dbReference>
<name>A0A2T0PX93_9ACTN</name>
<accession>A0A2T0PX93</accession>
<reference evidence="3 4" key="1">
    <citation type="submission" date="2018-03" db="EMBL/GenBank/DDBJ databases">
        <title>Genomic Encyclopedia of Archaeal and Bacterial Type Strains, Phase II (KMG-II): from individual species to whole genera.</title>
        <authorList>
            <person name="Goeker M."/>
        </authorList>
    </citation>
    <scope>NUCLEOTIDE SEQUENCE [LARGE SCALE GENOMIC DNA]</scope>
    <source>
        <strain evidence="3 4">DSM 45601</strain>
    </source>
</reference>
<keyword evidence="1" id="KW-0378">Hydrolase</keyword>
<feature type="region of interest" description="Disordered" evidence="2">
    <location>
        <begin position="33"/>
        <end position="68"/>
    </location>
</feature>
<evidence type="ECO:0000313" key="4">
    <source>
        <dbReference type="Proteomes" id="UP000237846"/>
    </source>
</evidence>
<protein>
    <submittedName>
        <fullName evidence="3">LPXTG-site transpeptidase (Sortase) family protein</fullName>
    </submittedName>
</protein>
<organism evidence="3 4">
    <name type="scientific">Allonocardiopsis opalescens</name>
    <dbReference type="NCBI Taxonomy" id="1144618"/>
    <lineage>
        <taxon>Bacteria</taxon>
        <taxon>Bacillati</taxon>
        <taxon>Actinomycetota</taxon>
        <taxon>Actinomycetes</taxon>
        <taxon>Streptosporangiales</taxon>
        <taxon>Allonocardiopsis</taxon>
    </lineage>
</organism>
<sequence length="214" mass="21374">MPTSSVNGGGREGLALAAIAALTLTLAACGGEPAGSGAAPVAGSTQAGAEASASDPAPGASAEDAPAQAVGDPVRLRIPAIGVDTPVIPLSLDAAGTLIAPEGFDEVGWNHAGPEPGEDGPAVIAGHVDSFEGPAVFFDLRELAPGDEIHVDQAGGGTVTFTVTRTEQYPKDAVPDDVVYALTPDPELRLITCGGSFDDSEGSYRDNLVVFAEL</sequence>
<dbReference type="CDD" id="cd05829">
    <property type="entry name" value="Sortase_F"/>
    <property type="match status" value="1"/>
</dbReference>
<evidence type="ECO:0000256" key="1">
    <source>
        <dbReference type="ARBA" id="ARBA00022801"/>
    </source>
</evidence>
<proteinExistence type="predicted"/>